<dbReference type="HOGENOM" id="CLU_660999_0_0_1"/>
<dbReference type="OrthoDB" id="5950623at2759"/>
<dbReference type="InParanoid" id="E9FRQ2"/>
<evidence type="ECO:0000256" key="1">
    <source>
        <dbReference type="ARBA" id="ARBA00004236"/>
    </source>
</evidence>
<evidence type="ECO:0000256" key="5">
    <source>
        <dbReference type="ARBA" id="ARBA00023180"/>
    </source>
</evidence>
<evidence type="ECO:0000313" key="9">
    <source>
        <dbReference type="EMBL" id="EFX90446.1"/>
    </source>
</evidence>
<feature type="domain" description="GDNF/GAS1" evidence="8">
    <location>
        <begin position="198"/>
        <end position="271"/>
    </location>
</feature>
<dbReference type="AlphaFoldDB" id="E9FRQ2"/>
<evidence type="ECO:0000256" key="3">
    <source>
        <dbReference type="ARBA" id="ARBA00022729"/>
    </source>
</evidence>
<evidence type="ECO:0000256" key="7">
    <source>
        <dbReference type="SAM" id="SignalP"/>
    </source>
</evidence>
<gene>
    <name evidence="9" type="ORF">DAPPUDRAFT_93942</name>
</gene>
<dbReference type="PANTHER" id="PTHR16840">
    <property type="entry name" value="GROWTH ARREST-SPECIFIC PROTEIN 1"/>
    <property type="match status" value="1"/>
</dbReference>
<organism evidence="9 10">
    <name type="scientific">Daphnia pulex</name>
    <name type="common">Water flea</name>
    <dbReference type="NCBI Taxonomy" id="6669"/>
    <lineage>
        <taxon>Eukaryota</taxon>
        <taxon>Metazoa</taxon>
        <taxon>Ecdysozoa</taxon>
        <taxon>Arthropoda</taxon>
        <taxon>Crustacea</taxon>
        <taxon>Branchiopoda</taxon>
        <taxon>Diplostraca</taxon>
        <taxon>Cladocera</taxon>
        <taxon>Anomopoda</taxon>
        <taxon>Daphniidae</taxon>
        <taxon>Daphnia</taxon>
    </lineage>
</organism>
<evidence type="ECO:0000259" key="8">
    <source>
        <dbReference type="Pfam" id="PF02351"/>
    </source>
</evidence>
<dbReference type="Proteomes" id="UP000000305">
    <property type="component" value="Unassembled WGS sequence"/>
</dbReference>
<accession>E9FRQ2</accession>
<dbReference type="GO" id="GO:0005886">
    <property type="term" value="C:plasma membrane"/>
    <property type="evidence" value="ECO:0007669"/>
    <property type="project" value="UniProtKB-SubCell"/>
</dbReference>
<keyword evidence="10" id="KW-1185">Reference proteome</keyword>
<feature type="compositionally biased region" description="Low complexity" evidence="6">
    <location>
        <begin position="50"/>
        <end position="59"/>
    </location>
</feature>
<dbReference type="EMBL" id="GL732523">
    <property type="protein sequence ID" value="EFX90446.1"/>
    <property type="molecule type" value="Genomic_DNA"/>
</dbReference>
<dbReference type="GO" id="GO:0051726">
    <property type="term" value="P:regulation of cell cycle"/>
    <property type="evidence" value="ECO:0007669"/>
    <property type="project" value="InterPro"/>
</dbReference>
<protein>
    <recommendedName>
        <fullName evidence="8">GDNF/GAS1 domain-containing protein</fullName>
    </recommendedName>
</protein>
<evidence type="ECO:0000256" key="6">
    <source>
        <dbReference type="SAM" id="MobiDB-lite"/>
    </source>
</evidence>
<dbReference type="STRING" id="6669.E9FRQ2"/>
<name>E9FRQ2_DAPPU</name>
<evidence type="ECO:0000256" key="2">
    <source>
        <dbReference type="ARBA" id="ARBA00022475"/>
    </source>
</evidence>
<keyword evidence="3 7" id="KW-0732">Signal</keyword>
<evidence type="ECO:0000256" key="4">
    <source>
        <dbReference type="ARBA" id="ARBA00023136"/>
    </source>
</evidence>
<dbReference type="OMA" id="RIDICRS"/>
<keyword evidence="4" id="KW-0472">Membrane</keyword>
<proteinExistence type="predicted"/>
<keyword evidence="2" id="KW-1003">Cell membrane</keyword>
<dbReference type="PANTHER" id="PTHR16840:SF3">
    <property type="entry name" value="GROWTH ARREST-SPECIFIC PROTEIN 1"/>
    <property type="match status" value="1"/>
</dbReference>
<feature type="chain" id="PRO_5003240256" description="GDNF/GAS1 domain-containing protein" evidence="7">
    <location>
        <begin position="29"/>
        <end position="416"/>
    </location>
</feature>
<dbReference type="KEGG" id="dpx:DAPPUDRAFT_93942"/>
<feature type="region of interest" description="Disordered" evidence="6">
    <location>
        <begin position="32"/>
        <end position="67"/>
    </location>
</feature>
<reference evidence="9 10" key="1">
    <citation type="journal article" date="2011" name="Science">
        <title>The ecoresponsive genome of Daphnia pulex.</title>
        <authorList>
            <person name="Colbourne J.K."/>
            <person name="Pfrender M.E."/>
            <person name="Gilbert D."/>
            <person name="Thomas W.K."/>
            <person name="Tucker A."/>
            <person name="Oakley T.H."/>
            <person name="Tokishita S."/>
            <person name="Aerts A."/>
            <person name="Arnold G.J."/>
            <person name="Basu M.K."/>
            <person name="Bauer D.J."/>
            <person name="Caceres C.E."/>
            <person name="Carmel L."/>
            <person name="Casola C."/>
            <person name="Choi J.H."/>
            <person name="Detter J.C."/>
            <person name="Dong Q."/>
            <person name="Dusheyko S."/>
            <person name="Eads B.D."/>
            <person name="Frohlich T."/>
            <person name="Geiler-Samerotte K.A."/>
            <person name="Gerlach D."/>
            <person name="Hatcher P."/>
            <person name="Jogdeo S."/>
            <person name="Krijgsveld J."/>
            <person name="Kriventseva E.V."/>
            <person name="Kultz D."/>
            <person name="Laforsch C."/>
            <person name="Lindquist E."/>
            <person name="Lopez J."/>
            <person name="Manak J.R."/>
            <person name="Muller J."/>
            <person name="Pangilinan J."/>
            <person name="Patwardhan R.P."/>
            <person name="Pitluck S."/>
            <person name="Pritham E.J."/>
            <person name="Rechtsteiner A."/>
            <person name="Rho M."/>
            <person name="Rogozin I.B."/>
            <person name="Sakarya O."/>
            <person name="Salamov A."/>
            <person name="Schaack S."/>
            <person name="Shapiro H."/>
            <person name="Shiga Y."/>
            <person name="Skalitzky C."/>
            <person name="Smith Z."/>
            <person name="Souvorov A."/>
            <person name="Sung W."/>
            <person name="Tang Z."/>
            <person name="Tsuchiya D."/>
            <person name="Tu H."/>
            <person name="Vos H."/>
            <person name="Wang M."/>
            <person name="Wolf Y.I."/>
            <person name="Yamagata H."/>
            <person name="Yamada T."/>
            <person name="Ye Y."/>
            <person name="Shaw J.R."/>
            <person name="Andrews J."/>
            <person name="Crease T.J."/>
            <person name="Tang H."/>
            <person name="Lucas S.M."/>
            <person name="Robertson H.M."/>
            <person name="Bork P."/>
            <person name="Koonin E.V."/>
            <person name="Zdobnov E.M."/>
            <person name="Grigoriev I.V."/>
            <person name="Lynch M."/>
            <person name="Boore J.L."/>
        </authorList>
    </citation>
    <scope>NUCLEOTIDE SEQUENCE [LARGE SCALE GENOMIC DNA]</scope>
</reference>
<dbReference type="InterPro" id="IPR016017">
    <property type="entry name" value="GDNF/GAS1"/>
</dbReference>
<evidence type="ECO:0000313" key="10">
    <source>
        <dbReference type="Proteomes" id="UP000000305"/>
    </source>
</evidence>
<sequence>MRWVTAADRTILLWTLLLLSLAATLVLASHESHAGNRRGNGSKGRKRNGGRSTTSTTTTAPTAPTLPLEFLNETSSSSFFDGDDEVDVEAAAAQHQQDQPPGGVETCEVARLKCAYRVGCGMALQNYMVGCSDVITGSSQRCSDHCRNSLIALTSTEEGEALMKCKCGDTFCKDAKRRIDICRSAVLRATHNSTTVSCSVAQWICIADPLCSTALEYYNRFCRSMFAGKKCTLRCKNSISILRRQEKAAKLSTCVCDGSEDYDCPSILDNMDRLCFHKERSSSTTTAATISHHQHTTITAEGGGLGVEERNDTSSNSGGIGDRDRTGHGHGSGHHPGHQPHGAKTRPHHPHHPEATAAALPDAQDIETNEVEIRPSPSPPTARSPSRASSSLASASAPYCWLLLSAVFSLSGRLLL</sequence>
<comment type="subcellular location">
    <subcellularLocation>
        <location evidence="1">Cell membrane</location>
    </subcellularLocation>
</comment>
<feature type="signal peptide" evidence="7">
    <location>
        <begin position="1"/>
        <end position="28"/>
    </location>
</feature>
<feature type="region of interest" description="Disordered" evidence="6">
    <location>
        <begin position="285"/>
        <end position="362"/>
    </location>
</feature>
<feature type="compositionally biased region" description="Basic residues" evidence="6">
    <location>
        <begin position="331"/>
        <end position="351"/>
    </location>
</feature>
<dbReference type="Pfam" id="PF02351">
    <property type="entry name" value="GDNF"/>
    <property type="match status" value="1"/>
</dbReference>
<dbReference type="eggNOG" id="ENOG502QSF7">
    <property type="taxonomic scope" value="Eukaryota"/>
</dbReference>
<feature type="compositionally biased region" description="Low complexity" evidence="6">
    <location>
        <begin position="285"/>
        <end position="300"/>
    </location>
</feature>
<keyword evidence="5" id="KW-0325">Glycoprotein</keyword>
<dbReference type="InterPro" id="IPR039596">
    <property type="entry name" value="GAS1"/>
</dbReference>